<proteinExistence type="predicted"/>
<name>A0A1Q9EUZ5_SYMMI</name>
<feature type="region of interest" description="Disordered" evidence="1">
    <location>
        <begin position="77"/>
        <end position="112"/>
    </location>
</feature>
<organism evidence="2 3">
    <name type="scientific">Symbiodinium microadriaticum</name>
    <name type="common">Dinoflagellate</name>
    <name type="synonym">Zooxanthella microadriatica</name>
    <dbReference type="NCBI Taxonomy" id="2951"/>
    <lineage>
        <taxon>Eukaryota</taxon>
        <taxon>Sar</taxon>
        <taxon>Alveolata</taxon>
        <taxon>Dinophyceae</taxon>
        <taxon>Suessiales</taxon>
        <taxon>Symbiodiniaceae</taxon>
        <taxon>Symbiodinium</taxon>
    </lineage>
</organism>
<protein>
    <submittedName>
        <fullName evidence="2">Uncharacterized protein</fullName>
    </submittedName>
</protein>
<dbReference type="Proteomes" id="UP000186817">
    <property type="component" value="Unassembled WGS sequence"/>
</dbReference>
<accession>A0A1Q9EUZ5</accession>
<evidence type="ECO:0000256" key="1">
    <source>
        <dbReference type="SAM" id="MobiDB-lite"/>
    </source>
</evidence>
<reference evidence="2 3" key="1">
    <citation type="submission" date="2016-02" db="EMBL/GenBank/DDBJ databases">
        <title>Genome analysis of coral dinoflagellate symbionts highlights evolutionary adaptations to a symbiotic lifestyle.</title>
        <authorList>
            <person name="Aranda M."/>
            <person name="Li Y."/>
            <person name="Liew Y.J."/>
            <person name="Baumgarten S."/>
            <person name="Simakov O."/>
            <person name="Wilson M."/>
            <person name="Piel J."/>
            <person name="Ashoor H."/>
            <person name="Bougouffa S."/>
            <person name="Bajic V.B."/>
            <person name="Ryu T."/>
            <person name="Ravasi T."/>
            <person name="Bayer T."/>
            <person name="Micklem G."/>
            <person name="Kim H."/>
            <person name="Bhak J."/>
            <person name="Lajeunesse T.C."/>
            <person name="Voolstra C.R."/>
        </authorList>
    </citation>
    <scope>NUCLEOTIDE SEQUENCE [LARGE SCALE GENOMIC DNA]</scope>
    <source>
        <strain evidence="2 3">CCMP2467</strain>
    </source>
</reference>
<comment type="caution">
    <text evidence="2">The sequence shown here is derived from an EMBL/GenBank/DDBJ whole genome shotgun (WGS) entry which is preliminary data.</text>
</comment>
<sequence length="112" mass="12274">MGMHGLLSFARGVLHWVVRALEVWRQMAATSALCTTLLGCFVLKNCVDGGGLITRSPKRICLSQTRRLPGRRTCARQPHGCYRPLDEDDSSSGGGDCFDRDDSPDAFPTFEG</sequence>
<keyword evidence="3" id="KW-1185">Reference proteome</keyword>
<dbReference type="EMBL" id="LSRX01000063">
    <property type="protein sequence ID" value="OLQ11235.1"/>
    <property type="molecule type" value="Genomic_DNA"/>
</dbReference>
<evidence type="ECO:0000313" key="3">
    <source>
        <dbReference type="Proteomes" id="UP000186817"/>
    </source>
</evidence>
<evidence type="ECO:0000313" key="2">
    <source>
        <dbReference type="EMBL" id="OLQ11235.1"/>
    </source>
</evidence>
<gene>
    <name evidence="2" type="ORF">AK812_SmicGene4965</name>
</gene>
<dbReference type="AlphaFoldDB" id="A0A1Q9EUZ5"/>